<reference evidence="1 2" key="1">
    <citation type="submission" date="2020-08" db="EMBL/GenBank/DDBJ databases">
        <title>Sequencing the genomes of 1000 actinobacteria strains.</title>
        <authorList>
            <person name="Klenk H.-P."/>
        </authorList>
    </citation>
    <scope>NUCLEOTIDE SEQUENCE [LARGE SCALE GENOMIC DNA]</scope>
    <source>
        <strain evidence="1 2">DSM 24947</strain>
    </source>
</reference>
<evidence type="ECO:0000313" key="2">
    <source>
        <dbReference type="Proteomes" id="UP000573729"/>
    </source>
</evidence>
<dbReference type="EMBL" id="JACHMD010000001">
    <property type="protein sequence ID" value="MBB4667882.1"/>
    <property type="molecule type" value="Genomic_DNA"/>
</dbReference>
<keyword evidence="2" id="KW-1185">Reference proteome</keyword>
<dbReference type="AlphaFoldDB" id="A0A7W7FJ92"/>
<name>A0A7W7FJ92_9MICO</name>
<protein>
    <submittedName>
        <fullName evidence="1">Response regulator of citrate/malate metabolism</fullName>
    </submittedName>
</protein>
<dbReference type="RefSeq" id="WP_246367457.1">
    <property type="nucleotide sequence ID" value="NZ_JACHMD010000001.1"/>
</dbReference>
<proteinExistence type="predicted"/>
<organism evidence="1 2">
    <name type="scientific">Microbacterium marinum</name>
    <dbReference type="NCBI Taxonomy" id="421115"/>
    <lineage>
        <taxon>Bacteria</taxon>
        <taxon>Bacillati</taxon>
        <taxon>Actinomycetota</taxon>
        <taxon>Actinomycetes</taxon>
        <taxon>Micrococcales</taxon>
        <taxon>Microbacteriaceae</taxon>
        <taxon>Microbacterium</taxon>
    </lineage>
</organism>
<evidence type="ECO:0000313" key="1">
    <source>
        <dbReference type="EMBL" id="MBB4667882.1"/>
    </source>
</evidence>
<dbReference type="Proteomes" id="UP000573729">
    <property type="component" value="Unassembled WGS sequence"/>
</dbReference>
<comment type="caution">
    <text evidence="1">The sequence shown here is derived from an EMBL/GenBank/DDBJ whole genome shotgun (WGS) entry which is preliminary data.</text>
</comment>
<sequence>MALIAASRRLVSATAHRYLTHLVDLGVIDLAHRYGKRGRPEVLYRLAPAPR</sequence>
<accession>A0A7W7FJ92</accession>
<gene>
    <name evidence="1" type="ORF">BKA24_002591</name>
</gene>